<evidence type="ECO:0000256" key="3">
    <source>
        <dbReference type="ARBA" id="ARBA00022679"/>
    </source>
</evidence>
<proteinExistence type="evidence at transcript level"/>
<keyword evidence="3 8" id="KW-0808">Transferase</keyword>
<dbReference type="InterPro" id="IPR003080">
    <property type="entry name" value="GST_alpha"/>
</dbReference>
<evidence type="ECO:0000313" key="10">
    <source>
        <dbReference type="Proteomes" id="UP000076858"/>
    </source>
</evidence>
<reference evidence="9" key="2">
    <citation type="journal article" date="2019" name="Aquat. Toxicol.">
        <title>The genome of the freshwater water flea Daphnia magna: A potential use for freshwater molecular ecotoxicology.</title>
        <authorList>
            <person name="Lee B.Y."/>
            <person name="Choi B.S."/>
            <person name="Kim M.S."/>
            <person name="Park J.C."/>
            <person name="Jeong C.B."/>
            <person name="Han J."/>
            <person name="Lee J.S."/>
        </authorList>
    </citation>
    <scope>NUCLEOTIDE SEQUENCE</scope>
</reference>
<evidence type="ECO:0000259" key="6">
    <source>
        <dbReference type="PROSITE" id="PS50404"/>
    </source>
</evidence>
<protein>
    <recommendedName>
        <fullName evidence="2">glutathione transferase</fullName>
        <ecNumber evidence="2">2.5.1.18</ecNumber>
    </recommendedName>
</protein>
<dbReference type="Gene3D" id="1.20.1050.10">
    <property type="match status" value="1"/>
</dbReference>
<dbReference type="InterPro" id="IPR036282">
    <property type="entry name" value="Glutathione-S-Trfase_C_sf"/>
</dbReference>
<dbReference type="FunFam" id="1.20.1050.10:FF:000030">
    <property type="entry name" value="Glutathione S-transferase S1"/>
    <property type="match status" value="1"/>
</dbReference>
<dbReference type="InterPro" id="IPR004045">
    <property type="entry name" value="Glutathione_S-Trfase_N"/>
</dbReference>
<dbReference type="SUPFAM" id="SSF47616">
    <property type="entry name" value="GST C-terminal domain-like"/>
    <property type="match status" value="1"/>
</dbReference>
<evidence type="ECO:0000259" key="7">
    <source>
        <dbReference type="PROSITE" id="PS50405"/>
    </source>
</evidence>
<feature type="domain" description="GST N-terminal" evidence="6">
    <location>
        <begin position="2"/>
        <end position="79"/>
    </location>
</feature>
<evidence type="ECO:0000313" key="9">
    <source>
        <dbReference type="EMBL" id="QBM06414.1"/>
    </source>
</evidence>
<dbReference type="PRINTS" id="PR01266">
    <property type="entry name" value="GSTRNSFRASEA"/>
</dbReference>
<dbReference type="SFLD" id="SFLDG01205">
    <property type="entry name" value="AMPS.1"/>
    <property type="match status" value="1"/>
</dbReference>
<evidence type="ECO:0000256" key="5">
    <source>
        <dbReference type="ARBA" id="ARBA00047960"/>
    </source>
</evidence>
<accession>A0A162CMR1</accession>
<dbReference type="GO" id="GO:0004602">
    <property type="term" value="F:glutathione peroxidase activity"/>
    <property type="evidence" value="ECO:0007669"/>
    <property type="project" value="UniProtKB-ARBA"/>
</dbReference>
<name>A0A162CMR1_9CRUS</name>
<evidence type="ECO:0000256" key="2">
    <source>
        <dbReference type="ARBA" id="ARBA00012452"/>
    </source>
</evidence>
<dbReference type="InterPro" id="IPR004046">
    <property type="entry name" value="GST_C"/>
</dbReference>
<sequence>MPVYKLHYFNLRGRAELARLIMSQAGVEFEDVRFERTEWPALKATMPFGQVPVLEVDGQMLAQSNTISRYLARKHDLAGKDEWEQALADMYADNINDLMTGMRPAFLEKDADKQKELYEKFMTETVGTHVAFIEKQLEKNGTGHLVGKELTWADLAYYGFFSFLVEKFGEEFLKDASHLKSLIALVEDLPNIKKWVESRPKTEI</sequence>
<dbReference type="STRING" id="35525.A0A162CMR1"/>
<dbReference type="Proteomes" id="UP000076858">
    <property type="component" value="Unassembled WGS sequence"/>
</dbReference>
<gene>
    <name evidence="8" type="ORF">APZ42_019994</name>
</gene>
<dbReference type="EC" id="2.5.1.18" evidence="2"/>
<dbReference type="CDD" id="cd03039">
    <property type="entry name" value="GST_N_Sigma_like"/>
    <property type="match status" value="1"/>
</dbReference>
<dbReference type="InterPro" id="IPR036249">
    <property type="entry name" value="Thioredoxin-like_sf"/>
</dbReference>
<dbReference type="SFLD" id="SFLDG00363">
    <property type="entry name" value="AMPS_(cytGST):_Alpha-__Mu-__Pi"/>
    <property type="match status" value="1"/>
</dbReference>
<reference evidence="8 10" key="1">
    <citation type="submission" date="2016-03" db="EMBL/GenBank/DDBJ databases">
        <title>EvidentialGene: Evidence-directed Construction of Genes on Genomes.</title>
        <authorList>
            <person name="Gilbert D.G."/>
            <person name="Choi J.-H."/>
            <person name="Mockaitis K."/>
            <person name="Colbourne J."/>
            <person name="Pfrender M."/>
        </authorList>
    </citation>
    <scope>NUCLEOTIDE SEQUENCE [LARGE SCALE GENOMIC DNA]</scope>
    <source>
        <strain evidence="8 10">Xinb3</strain>
        <tissue evidence="8">Complete organism</tissue>
    </source>
</reference>
<comment type="similarity">
    <text evidence="4">Belongs to the GST superfamily. Sigma family.</text>
</comment>
<dbReference type="InterPro" id="IPR050213">
    <property type="entry name" value="GST_superfamily"/>
</dbReference>
<dbReference type="SUPFAM" id="SSF52833">
    <property type="entry name" value="Thioredoxin-like"/>
    <property type="match status" value="1"/>
</dbReference>
<dbReference type="EMBL" id="MK541959">
    <property type="protein sequence ID" value="QBM06414.1"/>
    <property type="molecule type" value="mRNA"/>
</dbReference>
<dbReference type="Gene3D" id="3.40.30.10">
    <property type="entry name" value="Glutaredoxin"/>
    <property type="match status" value="1"/>
</dbReference>
<dbReference type="InterPro" id="IPR010987">
    <property type="entry name" value="Glutathione-S-Trfase_C-like"/>
</dbReference>
<dbReference type="PROSITE" id="PS50405">
    <property type="entry name" value="GST_CTER"/>
    <property type="match status" value="1"/>
</dbReference>
<evidence type="ECO:0000256" key="1">
    <source>
        <dbReference type="ARBA" id="ARBA00011055"/>
    </source>
</evidence>
<dbReference type="GO" id="GO:0004364">
    <property type="term" value="F:glutathione transferase activity"/>
    <property type="evidence" value="ECO:0007669"/>
    <property type="project" value="UniProtKB-EC"/>
</dbReference>
<organism evidence="8 10">
    <name type="scientific">Daphnia magna</name>
    <dbReference type="NCBI Taxonomy" id="35525"/>
    <lineage>
        <taxon>Eukaryota</taxon>
        <taxon>Metazoa</taxon>
        <taxon>Ecdysozoa</taxon>
        <taxon>Arthropoda</taxon>
        <taxon>Crustacea</taxon>
        <taxon>Branchiopoda</taxon>
        <taxon>Diplostraca</taxon>
        <taxon>Cladocera</taxon>
        <taxon>Anomopoda</taxon>
        <taxon>Daphniidae</taxon>
        <taxon>Daphnia</taxon>
    </lineage>
</organism>
<dbReference type="FunFam" id="3.40.30.10:FF:000035">
    <property type="entry name" value="hematopoietic prostaglandin D synthase"/>
    <property type="match status" value="1"/>
</dbReference>
<dbReference type="CDD" id="cd03192">
    <property type="entry name" value="GST_C_Sigma_like"/>
    <property type="match status" value="1"/>
</dbReference>
<dbReference type="PROSITE" id="PS50404">
    <property type="entry name" value="GST_NTER"/>
    <property type="match status" value="1"/>
</dbReference>
<evidence type="ECO:0000256" key="4">
    <source>
        <dbReference type="ARBA" id="ARBA00038317"/>
    </source>
</evidence>
<dbReference type="GO" id="GO:0006749">
    <property type="term" value="P:glutathione metabolic process"/>
    <property type="evidence" value="ECO:0007669"/>
    <property type="project" value="TreeGrafter"/>
</dbReference>
<dbReference type="InterPro" id="IPR040079">
    <property type="entry name" value="Glutathione_S-Trfase"/>
</dbReference>
<comment type="similarity">
    <text evidence="1">Belongs to the GST superfamily. Alpha family.</text>
</comment>
<dbReference type="Pfam" id="PF02798">
    <property type="entry name" value="GST_N"/>
    <property type="match status" value="1"/>
</dbReference>
<dbReference type="EMBL" id="LRGB01000944">
    <property type="protein sequence ID" value="KZS14636.1"/>
    <property type="molecule type" value="Genomic_DNA"/>
</dbReference>
<dbReference type="SFLD" id="SFLDS00019">
    <property type="entry name" value="Glutathione_Transferase_(cytos"/>
    <property type="match status" value="1"/>
</dbReference>
<dbReference type="Pfam" id="PF14497">
    <property type="entry name" value="GST_C_3"/>
    <property type="match status" value="1"/>
</dbReference>
<comment type="catalytic activity">
    <reaction evidence="5">
        <text>RX + glutathione = an S-substituted glutathione + a halide anion + H(+)</text>
        <dbReference type="Rhea" id="RHEA:16437"/>
        <dbReference type="ChEBI" id="CHEBI:15378"/>
        <dbReference type="ChEBI" id="CHEBI:16042"/>
        <dbReference type="ChEBI" id="CHEBI:17792"/>
        <dbReference type="ChEBI" id="CHEBI:57925"/>
        <dbReference type="ChEBI" id="CHEBI:90779"/>
        <dbReference type="EC" id="2.5.1.18"/>
    </reaction>
</comment>
<keyword evidence="10" id="KW-1185">Reference proteome</keyword>
<dbReference type="PANTHER" id="PTHR11571">
    <property type="entry name" value="GLUTATHIONE S-TRANSFERASE"/>
    <property type="match status" value="1"/>
</dbReference>
<dbReference type="AlphaFoldDB" id="A0A162CMR1"/>
<dbReference type="OrthoDB" id="414243at2759"/>
<dbReference type="PANTHER" id="PTHR11571:SF224">
    <property type="entry name" value="HEMATOPOIETIC PROSTAGLANDIN D SYNTHASE"/>
    <property type="match status" value="1"/>
</dbReference>
<feature type="domain" description="GST C-terminal" evidence="7">
    <location>
        <begin position="81"/>
        <end position="204"/>
    </location>
</feature>
<evidence type="ECO:0000313" key="8">
    <source>
        <dbReference type="EMBL" id="KZS14636.1"/>
    </source>
</evidence>